<dbReference type="InterPro" id="IPR001001">
    <property type="entry name" value="DNA_polIII_beta"/>
</dbReference>
<keyword evidence="8 10" id="KW-0239">DNA-directed DNA polymerase</keyword>
<protein>
    <recommendedName>
        <fullName evidence="3 10">Beta sliding clamp</fullName>
    </recommendedName>
</protein>
<evidence type="ECO:0000259" key="13">
    <source>
        <dbReference type="Pfam" id="PF02768"/>
    </source>
</evidence>
<organism evidence="14 15">
    <name type="scientific">Candidatus Faecenecus gallistercoris</name>
    <dbReference type="NCBI Taxonomy" id="2840793"/>
    <lineage>
        <taxon>Bacteria</taxon>
        <taxon>Bacillati</taxon>
        <taxon>Bacillota</taxon>
        <taxon>Bacillota incertae sedis</taxon>
        <taxon>Candidatus Faecenecus</taxon>
    </lineage>
</organism>
<evidence type="ECO:0000259" key="12">
    <source>
        <dbReference type="Pfam" id="PF02767"/>
    </source>
</evidence>
<keyword evidence="5 10" id="KW-0808">Transferase</keyword>
<dbReference type="GO" id="GO:0005737">
    <property type="term" value="C:cytoplasm"/>
    <property type="evidence" value="ECO:0007669"/>
    <property type="project" value="UniProtKB-SubCell"/>
</dbReference>
<keyword evidence="7 10" id="KW-0235">DNA replication</keyword>
<dbReference type="AlphaFoldDB" id="A0A9D0Z0T8"/>
<comment type="subunit">
    <text evidence="10">Forms a ring-shaped head-to-tail homodimer around DNA.</text>
</comment>
<dbReference type="SMART" id="SM00480">
    <property type="entry name" value="POL3Bc"/>
    <property type="match status" value="1"/>
</dbReference>
<dbReference type="GO" id="GO:0009360">
    <property type="term" value="C:DNA polymerase III complex"/>
    <property type="evidence" value="ECO:0007669"/>
    <property type="project" value="InterPro"/>
</dbReference>
<dbReference type="InterPro" id="IPR046938">
    <property type="entry name" value="DNA_clamp_sf"/>
</dbReference>
<dbReference type="Pfam" id="PF02767">
    <property type="entry name" value="DNA_pol3_beta_2"/>
    <property type="match status" value="1"/>
</dbReference>
<dbReference type="CDD" id="cd00140">
    <property type="entry name" value="beta_clamp"/>
    <property type="match status" value="1"/>
</dbReference>
<dbReference type="SUPFAM" id="SSF55979">
    <property type="entry name" value="DNA clamp"/>
    <property type="match status" value="3"/>
</dbReference>
<comment type="similarity">
    <text evidence="2 10">Belongs to the beta sliding clamp family.</text>
</comment>
<dbReference type="GO" id="GO:0003677">
    <property type="term" value="F:DNA binding"/>
    <property type="evidence" value="ECO:0007669"/>
    <property type="project" value="UniProtKB-UniRule"/>
</dbReference>
<dbReference type="Proteomes" id="UP000886725">
    <property type="component" value="Unassembled WGS sequence"/>
</dbReference>
<dbReference type="PANTHER" id="PTHR30478:SF0">
    <property type="entry name" value="BETA SLIDING CLAMP"/>
    <property type="match status" value="1"/>
</dbReference>
<dbReference type="PANTHER" id="PTHR30478">
    <property type="entry name" value="DNA POLYMERASE III SUBUNIT BETA"/>
    <property type="match status" value="1"/>
</dbReference>
<evidence type="ECO:0000256" key="4">
    <source>
        <dbReference type="ARBA" id="ARBA00022490"/>
    </source>
</evidence>
<dbReference type="Pfam" id="PF00712">
    <property type="entry name" value="DNA_pol3_beta"/>
    <property type="match status" value="1"/>
</dbReference>
<evidence type="ECO:0000259" key="11">
    <source>
        <dbReference type="Pfam" id="PF00712"/>
    </source>
</evidence>
<evidence type="ECO:0000313" key="14">
    <source>
        <dbReference type="EMBL" id="HIQ64348.1"/>
    </source>
</evidence>
<feature type="domain" description="DNA polymerase III beta sliding clamp C-terminal" evidence="13">
    <location>
        <begin position="250"/>
        <end position="371"/>
    </location>
</feature>
<evidence type="ECO:0000256" key="10">
    <source>
        <dbReference type="PIRNR" id="PIRNR000804"/>
    </source>
</evidence>
<dbReference type="GO" id="GO:0006271">
    <property type="term" value="P:DNA strand elongation involved in DNA replication"/>
    <property type="evidence" value="ECO:0007669"/>
    <property type="project" value="TreeGrafter"/>
</dbReference>
<feature type="domain" description="DNA polymerase III beta sliding clamp N-terminal" evidence="11">
    <location>
        <begin position="1"/>
        <end position="122"/>
    </location>
</feature>
<dbReference type="InterPro" id="IPR022634">
    <property type="entry name" value="DNA_polIII_beta_N"/>
</dbReference>
<keyword evidence="9" id="KW-0238">DNA-binding</keyword>
<dbReference type="PIRSF" id="PIRSF000804">
    <property type="entry name" value="DNA_pol_III_b"/>
    <property type="match status" value="1"/>
</dbReference>
<evidence type="ECO:0000256" key="6">
    <source>
        <dbReference type="ARBA" id="ARBA00022695"/>
    </source>
</evidence>
<accession>A0A9D0Z0T8</accession>
<evidence type="ECO:0000256" key="9">
    <source>
        <dbReference type="ARBA" id="ARBA00023125"/>
    </source>
</evidence>
<dbReference type="Gene3D" id="3.70.10.10">
    <property type="match status" value="1"/>
</dbReference>
<keyword evidence="4 10" id="KW-0963">Cytoplasm</keyword>
<dbReference type="Gene3D" id="3.10.150.10">
    <property type="entry name" value="DNA Polymerase III, subunit A, domain 2"/>
    <property type="match status" value="1"/>
</dbReference>
<feature type="domain" description="DNA polymerase III beta sliding clamp central" evidence="12">
    <location>
        <begin position="133"/>
        <end position="247"/>
    </location>
</feature>
<evidence type="ECO:0000313" key="15">
    <source>
        <dbReference type="Proteomes" id="UP000886725"/>
    </source>
</evidence>
<gene>
    <name evidence="14" type="primary">dnaN</name>
    <name evidence="14" type="ORF">IAC85_01260</name>
</gene>
<evidence type="ECO:0000256" key="7">
    <source>
        <dbReference type="ARBA" id="ARBA00022705"/>
    </source>
</evidence>
<sequence>MKLTIKKNILEDAINKVSKAISTKNLVPALSGIKFDLTKNGLTLTASDNDITIQTFIESKDNMTVEDEGSIIIQGRYIGDIVRKLPDEYINIEVIDELKIMIYTENSEFNLNGINKSEYPSISLEESKTPVIIKNETFKDIVNQTAFAASSDESRPVLTGINFKINGNTLECNSTDSYRLARKMVILDAEYKDTYNIVIPSKNLLEFIKIINDEDETIEMHIFNNKILFKYQNILFQSRLINGTYPNTANLLPEESLLKITTSINELYSVIDRASILTSDKEKNIVTLETNGNKLFIKSSSAEIGRVEEKMVVEKDNDEDIRISFVAKYMMEALKSFNEDEVEISFVGEIKPILLKNVNDDTLTQLVLPIRTY</sequence>
<evidence type="ECO:0000256" key="1">
    <source>
        <dbReference type="ARBA" id="ARBA00004496"/>
    </source>
</evidence>
<dbReference type="InterPro" id="IPR022635">
    <property type="entry name" value="DNA_polIII_beta_C"/>
</dbReference>
<comment type="function">
    <text evidence="10">Confers DNA tethering and processivity to DNA polymerases and other proteins. Acts as a clamp, forming a ring around DNA (a reaction catalyzed by the clamp-loading complex) which diffuses in an ATP-independent manner freely and bidirectionally along dsDNA. Initially characterized for its ability to contact the catalytic subunit of DNA polymerase III (Pol III), a complex, multichain enzyme responsible for most of the replicative synthesis in bacteria; Pol III exhibits 3'-5' exonuclease proofreading activity. The beta chain is required for initiation of replication as well as for processivity of DNA replication.</text>
</comment>
<evidence type="ECO:0000256" key="3">
    <source>
        <dbReference type="ARBA" id="ARBA00021035"/>
    </source>
</evidence>
<keyword evidence="6 10" id="KW-0548">Nucleotidyltransferase</keyword>
<reference evidence="14" key="1">
    <citation type="submission" date="2020-10" db="EMBL/GenBank/DDBJ databases">
        <authorList>
            <person name="Gilroy R."/>
        </authorList>
    </citation>
    <scope>NUCLEOTIDE SEQUENCE</scope>
    <source>
        <strain evidence="14">CHK165-10780</strain>
    </source>
</reference>
<dbReference type="EMBL" id="DVFU01000025">
    <property type="protein sequence ID" value="HIQ64348.1"/>
    <property type="molecule type" value="Genomic_DNA"/>
</dbReference>
<dbReference type="NCBIfam" id="TIGR00663">
    <property type="entry name" value="dnan"/>
    <property type="match status" value="1"/>
</dbReference>
<dbReference type="Pfam" id="PF02768">
    <property type="entry name" value="DNA_pol3_beta_3"/>
    <property type="match status" value="1"/>
</dbReference>
<dbReference type="InterPro" id="IPR022637">
    <property type="entry name" value="DNA_polIII_beta_cen"/>
</dbReference>
<name>A0A9D0Z0T8_9FIRM</name>
<evidence type="ECO:0000256" key="2">
    <source>
        <dbReference type="ARBA" id="ARBA00010752"/>
    </source>
</evidence>
<proteinExistence type="inferred from homology"/>
<comment type="caution">
    <text evidence="14">The sequence shown here is derived from an EMBL/GenBank/DDBJ whole genome shotgun (WGS) entry which is preliminary data.</text>
</comment>
<dbReference type="GO" id="GO:0003887">
    <property type="term" value="F:DNA-directed DNA polymerase activity"/>
    <property type="evidence" value="ECO:0007669"/>
    <property type="project" value="UniProtKB-UniRule"/>
</dbReference>
<reference evidence="14" key="2">
    <citation type="journal article" date="2021" name="PeerJ">
        <title>Extensive microbial diversity within the chicken gut microbiome revealed by metagenomics and culture.</title>
        <authorList>
            <person name="Gilroy R."/>
            <person name="Ravi A."/>
            <person name="Getino M."/>
            <person name="Pursley I."/>
            <person name="Horton D.L."/>
            <person name="Alikhan N.F."/>
            <person name="Baker D."/>
            <person name="Gharbi K."/>
            <person name="Hall N."/>
            <person name="Watson M."/>
            <person name="Adriaenssens E.M."/>
            <person name="Foster-Nyarko E."/>
            <person name="Jarju S."/>
            <person name="Secka A."/>
            <person name="Antonio M."/>
            <person name="Oren A."/>
            <person name="Chaudhuri R.R."/>
            <person name="La Ragione R."/>
            <person name="Hildebrand F."/>
            <person name="Pallen M.J."/>
        </authorList>
    </citation>
    <scope>NUCLEOTIDE SEQUENCE</scope>
    <source>
        <strain evidence="14">CHK165-10780</strain>
    </source>
</reference>
<evidence type="ECO:0000256" key="8">
    <source>
        <dbReference type="ARBA" id="ARBA00022932"/>
    </source>
</evidence>
<dbReference type="GO" id="GO:0008408">
    <property type="term" value="F:3'-5' exonuclease activity"/>
    <property type="evidence" value="ECO:0007669"/>
    <property type="project" value="InterPro"/>
</dbReference>
<comment type="subcellular location">
    <subcellularLocation>
        <location evidence="1 10">Cytoplasm</location>
    </subcellularLocation>
</comment>
<evidence type="ECO:0000256" key="5">
    <source>
        <dbReference type="ARBA" id="ARBA00022679"/>
    </source>
</evidence>